<evidence type="ECO:0000256" key="1">
    <source>
        <dbReference type="SAM" id="SignalP"/>
    </source>
</evidence>
<evidence type="ECO:0000313" key="2">
    <source>
        <dbReference type="EMBL" id="KLJ07906.1"/>
    </source>
</evidence>
<feature type="signal peptide" evidence="1">
    <location>
        <begin position="1"/>
        <end position="17"/>
    </location>
</feature>
<comment type="caution">
    <text evidence="2">The sequence shown here is derived from an EMBL/GenBank/DDBJ whole genome shotgun (WGS) entry which is preliminary data.</text>
</comment>
<dbReference type="OrthoDB" id="4197234at2759"/>
<organism evidence="2 3">
    <name type="scientific">Blastomyces silverae</name>
    <dbReference type="NCBI Taxonomy" id="2060906"/>
    <lineage>
        <taxon>Eukaryota</taxon>
        <taxon>Fungi</taxon>
        <taxon>Dikarya</taxon>
        <taxon>Ascomycota</taxon>
        <taxon>Pezizomycotina</taxon>
        <taxon>Eurotiomycetes</taxon>
        <taxon>Eurotiomycetidae</taxon>
        <taxon>Onygenales</taxon>
        <taxon>Ajellomycetaceae</taxon>
        <taxon>Blastomyces</taxon>
    </lineage>
</organism>
<dbReference type="Proteomes" id="UP000053573">
    <property type="component" value="Unassembled WGS sequence"/>
</dbReference>
<reference evidence="3" key="1">
    <citation type="journal article" date="2015" name="PLoS Genet.">
        <title>The dynamic genome and transcriptome of the human fungal pathogen Blastomyces and close relative Emmonsia.</title>
        <authorList>
            <person name="Munoz J.F."/>
            <person name="Gauthier G.M."/>
            <person name="Desjardins C.A."/>
            <person name="Gallo J.E."/>
            <person name="Holder J."/>
            <person name="Sullivan T.D."/>
            <person name="Marty A.J."/>
            <person name="Carmen J.C."/>
            <person name="Chen Z."/>
            <person name="Ding L."/>
            <person name="Gujja S."/>
            <person name="Magrini V."/>
            <person name="Misas E."/>
            <person name="Mitreva M."/>
            <person name="Priest M."/>
            <person name="Saif S."/>
            <person name="Whiston E.A."/>
            <person name="Young S."/>
            <person name="Zeng Q."/>
            <person name="Goldman W.E."/>
            <person name="Mardis E.R."/>
            <person name="Taylor J.W."/>
            <person name="McEwen J.G."/>
            <person name="Clay O.K."/>
            <person name="Klein B.S."/>
            <person name="Cuomo C.A."/>
        </authorList>
    </citation>
    <scope>NUCLEOTIDE SEQUENCE [LARGE SCALE GENOMIC DNA]</scope>
    <source>
        <strain evidence="3">UAMH 139</strain>
    </source>
</reference>
<evidence type="ECO:0000313" key="3">
    <source>
        <dbReference type="Proteomes" id="UP000053573"/>
    </source>
</evidence>
<name>A0A0H1BFF5_9EURO</name>
<proteinExistence type="predicted"/>
<gene>
    <name evidence="2" type="ORF">EMPG_16619</name>
</gene>
<protein>
    <submittedName>
        <fullName evidence="2">Uncharacterized protein</fullName>
    </submittedName>
</protein>
<keyword evidence="3" id="KW-1185">Reference proteome</keyword>
<dbReference type="EMBL" id="LDEV01002728">
    <property type="protein sequence ID" value="KLJ07906.1"/>
    <property type="molecule type" value="Genomic_DNA"/>
</dbReference>
<keyword evidence="1" id="KW-0732">Signal</keyword>
<dbReference type="AlphaFoldDB" id="A0A0H1BFF5"/>
<accession>A0A0H1BFF5</accession>
<feature type="chain" id="PRO_5005199337" evidence="1">
    <location>
        <begin position="18"/>
        <end position="51"/>
    </location>
</feature>
<sequence>MKAVVVLFSFLAAVALAAPSTIDSRSDTEPAMVNAAGEVVPFDPAGVVVKG</sequence>